<keyword evidence="4" id="KW-0238">DNA-binding</keyword>
<dbReference type="InParanoid" id="A0A0M9UCE3"/>
<dbReference type="Gene3D" id="3.40.50.2300">
    <property type="match status" value="1"/>
</dbReference>
<dbReference type="RefSeq" id="WP_054492753.1">
    <property type="nucleotide sequence ID" value="NZ_BBZA01000089.1"/>
</dbReference>
<organism evidence="8 10">
    <name type="scientific">Ardenticatena maritima</name>
    <dbReference type="NCBI Taxonomy" id="872965"/>
    <lineage>
        <taxon>Bacteria</taxon>
        <taxon>Bacillati</taxon>
        <taxon>Chloroflexota</taxon>
        <taxon>Ardenticatenia</taxon>
        <taxon>Ardenticatenales</taxon>
        <taxon>Ardenticatenaceae</taxon>
        <taxon>Ardenticatena</taxon>
    </lineage>
</organism>
<dbReference type="AlphaFoldDB" id="A0A0M9UCE3"/>
<gene>
    <name evidence="8" type="ORF">ARMA_1287</name>
    <name evidence="9" type="ORF">SE16_01385</name>
</gene>
<dbReference type="Proteomes" id="UP000050502">
    <property type="component" value="Unassembled WGS sequence"/>
</dbReference>
<dbReference type="Proteomes" id="UP000037784">
    <property type="component" value="Unassembled WGS sequence"/>
</dbReference>
<evidence type="ECO:0000256" key="4">
    <source>
        <dbReference type="ARBA" id="ARBA00023125"/>
    </source>
</evidence>
<feature type="domain" description="Response regulatory" evidence="7">
    <location>
        <begin position="12"/>
        <end position="128"/>
    </location>
</feature>
<dbReference type="PANTHER" id="PTHR44591">
    <property type="entry name" value="STRESS RESPONSE REGULATOR PROTEIN 1"/>
    <property type="match status" value="1"/>
</dbReference>
<evidence type="ECO:0000256" key="6">
    <source>
        <dbReference type="PROSITE-ProRule" id="PRU00169"/>
    </source>
</evidence>
<feature type="modified residue" description="4-aspartylphosphate" evidence="6">
    <location>
        <position position="61"/>
    </location>
</feature>
<proteinExistence type="predicted"/>
<accession>A0A0M9UCE3</accession>
<dbReference type="InterPro" id="IPR050595">
    <property type="entry name" value="Bact_response_regulator"/>
</dbReference>
<comment type="caution">
    <text evidence="8">The sequence shown here is derived from an EMBL/GenBank/DDBJ whole genome shotgun (WGS) entry which is preliminary data.</text>
</comment>
<evidence type="ECO:0000256" key="2">
    <source>
        <dbReference type="ARBA" id="ARBA00023012"/>
    </source>
</evidence>
<dbReference type="EMBL" id="BBZA01000089">
    <property type="protein sequence ID" value="GAP62864.1"/>
    <property type="molecule type" value="Genomic_DNA"/>
</dbReference>
<keyword evidence="2" id="KW-0902">Two-component regulatory system</keyword>
<sequence>MSHHETNSSRPRVLIVDDEPNIVISIEFLMRQAGYDVQVAHSGEDAMALISTNPPDLVILDIMLPGIDGFEVCQWIREHQEWDDVKIVMLTAKGRDVEISKGFALGANAYITKPFSTRHLVEEVQRVLRERRNVKES</sequence>
<dbReference type="FunFam" id="3.40.50.2300:FF:000001">
    <property type="entry name" value="DNA-binding response regulator PhoB"/>
    <property type="match status" value="1"/>
</dbReference>
<keyword evidence="3" id="KW-0805">Transcription regulation</keyword>
<dbReference type="InterPro" id="IPR001789">
    <property type="entry name" value="Sig_transdc_resp-reg_receiver"/>
</dbReference>
<reference evidence="10" key="3">
    <citation type="submission" date="2015-08" db="EMBL/GenBank/DDBJ databases">
        <title>Draft Genome Sequence of a Heterotrophic Facultative Anaerobic Bacterium Ardenticatena maritima Strain 110S.</title>
        <authorList>
            <person name="Kawaichi S."/>
            <person name="Yoshida T."/>
            <person name="Sako Y."/>
            <person name="Nakamura R."/>
        </authorList>
    </citation>
    <scope>NUCLEOTIDE SEQUENCE [LARGE SCALE GENOMIC DNA]</scope>
    <source>
        <strain evidence="10">110S</strain>
    </source>
</reference>
<dbReference type="Pfam" id="PF00072">
    <property type="entry name" value="Response_reg"/>
    <property type="match status" value="1"/>
</dbReference>
<dbReference type="InterPro" id="IPR011006">
    <property type="entry name" value="CheY-like_superfamily"/>
</dbReference>
<dbReference type="OrthoDB" id="9790669at2"/>
<dbReference type="SMART" id="SM00448">
    <property type="entry name" value="REC"/>
    <property type="match status" value="1"/>
</dbReference>
<evidence type="ECO:0000259" key="7">
    <source>
        <dbReference type="PROSITE" id="PS50110"/>
    </source>
</evidence>
<dbReference type="CDD" id="cd17574">
    <property type="entry name" value="REC_OmpR"/>
    <property type="match status" value="1"/>
</dbReference>
<reference evidence="9 11" key="2">
    <citation type="submission" date="2015-07" db="EMBL/GenBank/DDBJ databases">
        <title>Whole genome sequence of Ardenticatena maritima DSM 23922.</title>
        <authorList>
            <person name="Hemp J."/>
            <person name="Ward L.M."/>
            <person name="Pace L.A."/>
            <person name="Fischer W.W."/>
        </authorList>
    </citation>
    <scope>NUCLEOTIDE SEQUENCE [LARGE SCALE GENOMIC DNA]</scope>
    <source>
        <strain evidence="9 11">110S</strain>
    </source>
</reference>
<keyword evidence="5" id="KW-0804">Transcription</keyword>
<protein>
    <submittedName>
        <fullName evidence="9">Chemotaxis protein CheY</fullName>
    </submittedName>
</protein>
<name>A0A0M9UCE3_9CHLR</name>
<evidence type="ECO:0000256" key="5">
    <source>
        <dbReference type="ARBA" id="ARBA00023163"/>
    </source>
</evidence>
<dbReference type="GO" id="GO:0003677">
    <property type="term" value="F:DNA binding"/>
    <property type="evidence" value="ECO:0007669"/>
    <property type="project" value="UniProtKB-KW"/>
</dbReference>
<evidence type="ECO:0000313" key="9">
    <source>
        <dbReference type="EMBL" id="KPL89185.1"/>
    </source>
</evidence>
<dbReference type="STRING" id="872965.SE16_01385"/>
<reference evidence="8 10" key="1">
    <citation type="journal article" date="2015" name="Genome Announc.">
        <title>Draft Genome Sequence of a Heterotrophic Facultative Anaerobic Thermophilic Bacterium, Ardenticatena maritima Strain 110ST.</title>
        <authorList>
            <person name="Kawaichi S."/>
            <person name="Yoshida T."/>
            <person name="Sako Y."/>
            <person name="Nakamura R."/>
        </authorList>
    </citation>
    <scope>NUCLEOTIDE SEQUENCE [LARGE SCALE GENOMIC DNA]</scope>
    <source>
        <strain evidence="8 10">110S</strain>
    </source>
</reference>
<keyword evidence="1 6" id="KW-0597">Phosphoprotein</keyword>
<dbReference type="EMBL" id="LGKN01000003">
    <property type="protein sequence ID" value="KPL89185.1"/>
    <property type="molecule type" value="Genomic_DNA"/>
</dbReference>
<dbReference type="PANTHER" id="PTHR44591:SF3">
    <property type="entry name" value="RESPONSE REGULATORY DOMAIN-CONTAINING PROTEIN"/>
    <property type="match status" value="1"/>
</dbReference>
<keyword evidence="10" id="KW-1185">Reference proteome</keyword>
<evidence type="ECO:0000313" key="11">
    <source>
        <dbReference type="Proteomes" id="UP000050502"/>
    </source>
</evidence>
<evidence type="ECO:0000313" key="8">
    <source>
        <dbReference type="EMBL" id="GAP62864.1"/>
    </source>
</evidence>
<evidence type="ECO:0000256" key="1">
    <source>
        <dbReference type="ARBA" id="ARBA00022553"/>
    </source>
</evidence>
<dbReference type="SUPFAM" id="SSF52172">
    <property type="entry name" value="CheY-like"/>
    <property type="match status" value="1"/>
</dbReference>
<dbReference type="PATRIC" id="fig|872965.6.peg.220"/>
<dbReference type="GO" id="GO:0000160">
    <property type="term" value="P:phosphorelay signal transduction system"/>
    <property type="evidence" value="ECO:0007669"/>
    <property type="project" value="UniProtKB-KW"/>
</dbReference>
<dbReference type="PROSITE" id="PS50110">
    <property type="entry name" value="RESPONSE_REGULATORY"/>
    <property type="match status" value="1"/>
</dbReference>
<evidence type="ECO:0000313" key="10">
    <source>
        <dbReference type="Proteomes" id="UP000037784"/>
    </source>
</evidence>
<evidence type="ECO:0000256" key="3">
    <source>
        <dbReference type="ARBA" id="ARBA00023015"/>
    </source>
</evidence>